<dbReference type="Pfam" id="PF17851">
    <property type="entry name" value="GH43_C2"/>
    <property type="match status" value="2"/>
</dbReference>
<dbReference type="InterPro" id="IPR023296">
    <property type="entry name" value="Glyco_hydro_beta-prop_sf"/>
</dbReference>
<feature type="domain" description="Beta-xylosidase C-terminal Concanavalin A-like" evidence="4">
    <location>
        <begin position="405"/>
        <end position="516"/>
    </location>
</feature>
<evidence type="ECO:0000259" key="4">
    <source>
        <dbReference type="Pfam" id="PF17851"/>
    </source>
</evidence>
<keyword evidence="6" id="KW-1185">Reference proteome</keyword>
<accession>A0ABX5UH20</accession>
<proteinExistence type="inferred from homology"/>
<reference evidence="5 6" key="1">
    <citation type="submission" date="2019-05" db="EMBL/GenBank/DDBJ databases">
        <title>Draft Genome Sequences of Six Type Strains of the Genus Massilia.</title>
        <authorList>
            <person name="Miess H."/>
            <person name="Frediansyhah A."/>
            <person name="Gross H."/>
        </authorList>
    </citation>
    <scope>NUCLEOTIDE SEQUENCE [LARGE SCALE GENOMIC DNA]</scope>
    <source>
        <strain evidence="5 6">DSMZ 26121</strain>
    </source>
</reference>
<dbReference type="GO" id="GO:0016787">
    <property type="term" value="F:hydrolase activity"/>
    <property type="evidence" value="ECO:0007669"/>
    <property type="project" value="UniProtKB-KW"/>
</dbReference>
<keyword evidence="2 5" id="KW-0378">Hydrolase</keyword>
<evidence type="ECO:0000313" key="5">
    <source>
        <dbReference type="EMBL" id="QCP09671.1"/>
    </source>
</evidence>
<name>A0ABX5UH20_9BURK</name>
<dbReference type="InterPro" id="IPR006710">
    <property type="entry name" value="Glyco_hydro_43"/>
</dbReference>
<dbReference type="InterPro" id="IPR013320">
    <property type="entry name" value="ConA-like_dom_sf"/>
</dbReference>
<comment type="similarity">
    <text evidence="1">Belongs to the glycosyl hydrolase 43 family.</text>
</comment>
<dbReference type="InterPro" id="IPR041542">
    <property type="entry name" value="GH43_C2"/>
</dbReference>
<dbReference type="SUPFAM" id="SSF49899">
    <property type="entry name" value="Concanavalin A-like lectins/glucanases"/>
    <property type="match status" value="1"/>
</dbReference>
<dbReference type="PANTHER" id="PTHR42812:SF12">
    <property type="entry name" value="BETA-XYLOSIDASE-RELATED"/>
    <property type="match status" value="1"/>
</dbReference>
<dbReference type="InterPro" id="IPR051795">
    <property type="entry name" value="Glycosyl_Hydrlase_43"/>
</dbReference>
<gene>
    <name evidence="5" type="ORF">FCL38_03965</name>
</gene>
<dbReference type="PANTHER" id="PTHR42812">
    <property type="entry name" value="BETA-XYLOSIDASE"/>
    <property type="match status" value="1"/>
</dbReference>
<feature type="domain" description="Beta-xylosidase C-terminal Concanavalin A-like" evidence="4">
    <location>
        <begin position="573"/>
        <end position="634"/>
    </location>
</feature>
<sequence length="636" mass="68692">MVAVNIRLLAEWAPTRPPAPDVQPPDETTLRLTTLASALLAASFILPAVPAAAAEKSAARSTARSAASAAPMPPGVWRPDQGDGTYINPILAGDYSDPDVVRVGDDFYLTASSFTNVPGLPVLHSKDLVNWTLIGYALARNVPDAHHAVPRHGGGVWAPAIRHHGGRFHIYYPDPDFGIFMVSATDPKGPWTAPVLVDDTKGAIDPAPFWDDDGQAWLVHGFAGSRAGFKNVITLKKMSADGTRTGGAGKRIIEGDTLPKVATSEGPMPWFTTEGPKLYKRKGWYYVFVPSGSVKGGWQGVFRSRHIEGPYEGRNVMDQGDTPINGPHQGAWVDTPAGEDWFVHFSDADSYGRRVYLQPMRWGADGWPVIGAQQGSKPYGAPVARHRKPKTAPQPVPVTVPVTDDEFDDGYHLGWQWMANPMADWVDPAVKGRLRLKAASSPANLWEAGNLLTQKLPGMTFTVTTALELKPGGQPGERAGLVVYGYDYAWIGLENTAAGLRLVQVTRLDADLAVNKGKVRQSSETVLAAPVEAKGPVHVRMAFSPVVVPEPAPDMNATPAPPPYWHSMLRSTHARVTFSYSLDGVDFQPLGTPFTTQPGRWVGTQVGLFAQAPGGTPSNTATRAGYAEFDYFRFGR</sequence>
<dbReference type="Gene3D" id="2.60.120.200">
    <property type="match status" value="1"/>
</dbReference>
<dbReference type="Proteomes" id="UP000298763">
    <property type="component" value="Chromosome"/>
</dbReference>
<evidence type="ECO:0000256" key="3">
    <source>
        <dbReference type="ARBA" id="ARBA00023295"/>
    </source>
</evidence>
<evidence type="ECO:0000313" key="6">
    <source>
        <dbReference type="Proteomes" id="UP000298763"/>
    </source>
</evidence>
<dbReference type="CDD" id="cd09001">
    <property type="entry name" value="GH43_FsAxh1-like"/>
    <property type="match status" value="1"/>
</dbReference>
<dbReference type="Gene3D" id="2.115.10.20">
    <property type="entry name" value="Glycosyl hydrolase domain, family 43"/>
    <property type="match status" value="1"/>
</dbReference>
<dbReference type="Pfam" id="PF04616">
    <property type="entry name" value="Glyco_hydro_43"/>
    <property type="match status" value="1"/>
</dbReference>
<protein>
    <submittedName>
        <fullName evidence="5">Glycosyl hydrolase 43 family protein</fullName>
    </submittedName>
</protein>
<dbReference type="EMBL" id="CP040017">
    <property type="protein sequence ID" value="QCP09671.1"/>
    <property type="molecule type" value="Genomic_DNA"/>
</dbReference>
<evidence type="ECO:0000256" key="1">
    <source>
        <dbReference type="ARBA" id="ARBA00009865"/>
    </source>
</evidence>
<organism evidence="5 6">
    <name type="scientific">Pseudoduganella umbonata</name>
    <dbReference type="NCBI Taxonomy" id="864828"/>
    <lineage>
        <taxon>Bacteria</taxon>
        <taxon>Pseudomonadati</taxon>
        <taxon>Pseudomonadota</taxon>
        <taxon>Betaproteobacteria</taxon>
        <taxon>Burkholderiales</taxon>
        <taxon>Oxalobacteraceae</taxon>
        <taxon>Telluria group</taxon>
        <taxon>Pseudoduganella</taxon>
    </lineage>
</organism>
<evidence type="ECO:0000256" key="2">
    <source>
        <dbReference type="ARBA" id="ARBA00022801"/>
    </source>
</evidence>
<dbReference type="SUPFAM" id="SSF75005">
    <property type="entry name" value="Arabinanase/levansucrase/invertase"/>
    <property type="match status" value="1"/>
</dbReference>
<keyword evidence="3" id="KW-0326">Glycosidase</keyword>